<evidence type="ECO:0000313" key="6">
    <source>
        <dbReference type="EMBL" id="SHE88765.1"/>
    </source>
</evidence>
<dbReference type="AlphaFoldDB" id="A0A1M4X5Q0"/>
<evidence type="ECO:0000256" key="4">
    <source>
        <dbReference type="ARBA" id="ARBA00022840"/>
    </source>
</evidence>
<dbReference type="PANTHER" id="PTHR42711">
    <property type="entry name" value="ABC TRANSPORTER ATP-BINDING PROTEIN"/>
    <property type="match status" value="1"/>
</dbReference>
<dbReference type="InterPro" id="IPR003593">
    <property type="entry name" value="AAA+_ATPase"/>
</dbReference>
<keyword evidence="3" id="KW-0547">Nucleotide-binding</keyword>
<dbReference type="Pfam" id="PF00005">
    <property type="entry name" value="ABC_tran"/>
    <property type="match status" value="1"/>
</dbReference>
<dbReference type="SMART" id="SM00382">
    <property type="entry name" value="AAA"/>
    <property type="match status" value="1"/>
</dbReference>
<dbReference type="SUPFAM" id="SSF52540">
    <property type="entry name" value="P-loop containing nucleoside triphosphate hydrolases"/>
    <property type="match status" value="1"/>
</dbReference>
<reference evidence="6 7" key="1">
    <citation type="submission" date="2016-11" db="EMBL/GenBank/DDBJ databases">
        <authorList>
            <person name="Jaros S."/>
            <person name="Januszkiewicz K."/>
            <person name="Wedrychowicz H."/>
        </authorList>
    </citation>
    <scope>NUCLEOTIDE SEQUENCE [LARGE SCALE GENOMIC DNA]</scope>
    <source>
        <strain evidence="6 7">DSM 17918</strain>
    </source>
</reference>
<gene>
    <name evidence="6" type="ORF">SAMN02746089_00954</name>
</gene>
<keyword evidence="7" id="KW-1185">Reference proteome</keyword>
<evidence type="ECO:0000313" key="7">
    <source>
        <dbReference type="Proteomes" id="UP000184088"/>
    </source>
</evidence>
<proteinExistence type="inferred from homology"/>
<dbReference type="RefSeq" id="WP_073342191.1">
    <property type="nucleotide sequence ID" value="NZ_FQVH01000007.1"/>
</dbReference>
<keyword evidence="4 6" id="KW-0067">ATP-binding</keyword>
<keyword evidence="2" id="KW-0813">Transport</keyword>
<dbReference type="InterPro" id="IPR027417">
    <property type="entry name" value="P-loop_NTPase"/>
</dbReference>
<accession>A0A1M4X5Q0</accession>
<organism evidence="6 7">
    <name type="scientific">Caldanaerobius fijiensis DSM 17918</name>
    <dbReference type="NCBI Taxonomy" id="1121256"/>
    <lineage>
        <taxon>Bacteria</taxon>
        <taxon>Bacillati</taxon>
        <taxon>Bacillota</taxon>
        <taxon>Clostridia</taxon>
        <taxon>Thermoanaerobacterales</taxon>
        <taxon>Thermoanaerobacteraceae</taxon>
        <taxon>Caldanaerobius</taxon>
    </lineage>
</organism>
<sequence>MIKISNLTKRFGNTIAVNDISFEINDGEIFGLLGENGAGKTTTMRMLATMLKPTSGTATINGYDIVEQPSEVRKHVGILFGGEAGLYDRLTARENIAYFAELSGMEADKINKRIDELAEILDMRDFIDKRVGRFSKGMKQKVTIARSIVHNPDVMLLDEPSIGLDVTTTRLLHDFIKSCKEQGKSVLYSSHIMSEIEKLCDRLAIIHKGVLITVCSIEDLKAKYQDQSLEEIFIKLVGGYHE</sequence>
<dbReference type="PANTHER" id="PTHR42711:SF5">
    <property type="entry name" value="ABC TRANSPORTER ATP-BINDING PROTEIN NATA"/>
    <property type="match status" value="1"/>
</dbReference>
<dbReference type="PROSITE" id="PS00211">
    <property type="entry name" value="ABC_TRANSPORTER_1"/>
    <property type="match status" value="1"/>
</dbReference>
<dbReference type="Gene3D" id="3.40.50.300">
    <property type="entry name" value="P-loop containing nucleotide triphosphate hydrolases"/>
    <property type="match status" value="1"/>
</dbReference>
<dbReference type="PROSITE" id="PS50893">
    <property type="entry name" value="ABC_TRANSPORTER_2"/>
    <property type="match status" value="1"/>
</dbReference>
<evidence type="ECO:0000256" key="2">
    <source>
        <dbReference type="ARBA" id="ARBA00022448"/>
    </source>
</evidence>
<dbReference type="InterPro" id="IPR050763">
    <property type="entry name" value="ABC_transporter_ATP-binding"/>
</dbReference>
<dbReference type="InterPro" id="IPR003439">
    <property type="entry name" value="ABC_transporter-like_ATP-bd"/>
</dbReference>
<dbReference type="GO" id="GO:0016887">
    <property type="term" value="F:ATP hydrolysis activity"/>
    <property type="evidence" value="ECO:0007669"/>
    <property type="project" value="InterPro"/>
</dbReference>
<comment type="similarity">
    <text evidence="1">Belongs to the ABC transporter superfamily.</text>
</comment>
<dbReference type="EMBL" id="FQVH01000007">
    <property type="protein sequence ID" value="SHE88765.1"/>
    <property type="molecule type" value="Genomic_DNA"/>
</dbReference>
<dbReference type="InterPro" id="IPR017871">
    <property type="entry name" value="ABC_transporter-like_CS"/>
</dbReference>
<evidence type="ECO:0000256" key="1">
    <source>
        <dbReference type="ARBA" id="ARBA00005417"/>
    </source>
</evidence>
<feature type="domain" description="ABC transporter" evidence="5">
    <location>
        <begin position="2"/>
        <end position="233"/>
    </location>
</feature>
<evidence type="ECO:0000256" key="3">
    <source>
        <dbReference type="ARBA" id="ARBA00022741"/>
    </source>
</evidence>
<name>A0A1M4X5Q0_9THEO</name>
<dbReference type="OrthoDB" id="9804819at2"/>
<dbReference type="GO" id="GO:0005524">
    <property type="term" value="F:ATP binding"/>
    <property type="evidence" value="ECO:0007669"/>
    <property type="project" value="UniProtKB-KW"/>
</dbReference>
<evidence type="ECO:0000259" key="5">
    <source>
        <dbReference type="PROSITE" id="PS50893"/>
    </source>
</evidence>
<dbReference type="STRING" id="1121256.SAMN02746089_00954"/>
<dbReference type="Proteomes" id="UP000184088">
    <property type="component" value="Unassembled WGS sequence"/>
</dbReference>
<protein>
    <submittedName>
        <fullName evidence="6">Sodium transport system ATP-binding protein</fullName>
    </submittedName>
</protein>